<reference evidence="1" key="1">
    <citation type="submission" date="2021-03" db="EMBL/GenBank/DDBJ databases">
        <authorList>
            <person name="Tagirdzhanova G."/>
        </authorList>
    </citation>
    <scope>NUCLEOTIDE SEQUENCE</scope>
</reference>
<gene>
    <name evidence="1" type="ORF">HETSPECPRED_004474</name>
</gene>
<name>A0A8H3IPJ5_9LECA</name>
<keyword evidence="2" id="KW-1185">Reference proteome</keyword>
<organism evidence="1 2">
    <name type="scientific">Heterodermia speciosa</name>
    <dbReference type="NCBI Taxonomy" id="116794"/>
    <lineage>
        <taxon>Eukaryota</taxon>
        <taxon>Fungi</taxon>
        <taxon>Dikarya</taxon>
        <taxon>Ascomycota</taxon>
        <taxon>Pezizomycotina</taxon>
        <taxon>Lecanoromycetes</taxon>
        <taxon>OSLEUM clade</taxon>
        <taxon>Lecanoromycetidae</taxon>
        <taxon>Caliciales</taxon>
        <taxon>Physciaceae</taxon>
        <taxon>Heterodermia</taxon>
    </lineage>
</organism>
<protein>
    <submittedName>
        <fullName evidence="1">Uncharacterized protein</fullName>
    </submittedName>
</protein>
<sequence>MASSFLLCPAEIREQIYRDVLSSSSAKQDSGLSECCAHYNYQLNILRANRQIHNEATKIFRDNIFVKITTPWPEAIEHISSEGKVPVVTAGEKAERFTDFHLWVYIDAPAAPRNHETHSMIICLEDLEAFTWTWHYNNLNYPGLNTHLSLKLTIQDPYIFDRKVPKPLQQRLLLPFGVIKDLSVFSAHGSKLLPSVKDSLVKAQAVPDPTREECLEKATSLKESGTKALEAGEYRQALQQYFDAFEAIHIRINGRKRTIHADGYYIEELKTGIYKGQRGDYVRMVLRIGLVSSVVLAYLTMKEYTEAHFWGKRSIVLFRQSIIGDETEDIEIDGTPSWIMDTVGMHVPAKKELGYIFYRTALASRALGKEADVKTLIKAAAVYLPDDQGVQAEKRALDRQQPLDSWLRRVDT</sequence>
<dbReference type="Gene3D" id="1.25.40.10">
    <property type="entry name" value="Tetratricopeptide repeat domain"/>
    <property type="match status" value="1"/>
</dbReference>
<dbReference type="OrthoDB" id="5229512at2759"/>
<accession>A0A8H3IPJ5</accession>
<dbReference type="Proteomes" id="UP000664521">
    <property type="component" value="Unassembled WGS sequence"/>
</dbReference>
<evidence type="ECO:0000313" key="2">
    <source>
        <dbReference type="Proteomes" id="UP000664521"/>
    </source>
</evidence>
<dbReference type="EMBL" id="CAJPDS010000027">
    <property type="protein sequence ID" value="CAF9921249.1"/>
    <property type="molecule type" value="Genomic_DNA"/>
</dbReference>
<dbReference type="InterPro" id="IPR011990">
    <property type="entry name" value="TPR-like_helical_dom_sf"/>
</dbReference>
<evidence type="ECO:0000313" key="1">
    <source>
        <dbReference type="EMBL" id="CAF9921249.1"/>
    </source>
</evidence>
<comment type="caution">
    <text evidence="1">The sequence shown here is derived from an EMBL/GenBank/DDBJ whole genome shotgun (WGS) entry which is preliminary data.</text>
</comment>
<proteinExistence type="predicted"/>
<dbReference type="AlphaFoldDB" id="A0A8H3IPJ5"/>